<protein>
    <submittedName>
        <fullName evidence="4">Cytochrome b562</fullName>
    </submittedName>
</protein>
<name>A0ABW4B7D3_9GAMM</name>
<dbReference type="SUPFAM" id="SSF47175">
    <property type="entry name" value="Cytochromes"/>
    <property type="match status" value="1"/>
</dbReference>
<sequence>MLTVKKVLGGAILAMGLSGYAAAHGHCGETALHEDMENLKTELKSLSFDLRGKDAAAASERVDVIISLLKDSREETPFKFTKEGLTGEALATEMAEYQSLMDETIEVFVSVDKAIEANDMGEAGSLLREVGNLRKKGHSAFKASC</sequence>
<organism evidence="4 5">
    <name type="scientific">Rhodanobacter aciditrophus</name>
    <dbReference type="NCBI Taxonomy" id="1623218"/>
    <lineage>
        <taxon>Bacteria</taxon>
        <taxon>Pseudomonadati</taxon>
        <taxon>Pseudomonadota</taxon>
        <taxon>Gammaproteobacteria</taxon>
        <taxon>Lysobacterales</taxon>
        <taxon>Rhodanobacteraceae</taxon>
        <taxon>Rhodanobacter</taxon>
    </lineage>
</organism>
<feature type="chain" id="PRO_5045261316" evidence="3">
    <location>
        <begin position="24"/>
        <end position="145"/>
    </location>
</feature>
<reference evidence="5" key="1">
    <citation type="journal article" date="2019" name="Int. J. Syst. Evol. Microbiol.">
        <title>The Global Catalogue of Microorganisms (GCM) 10K type strain sequencing project: providing services to taxonomists for standard genome sequencing and annotation.</title>
        <authorList>
            <consortium name="The Broad Institute Genomics Platform"/>
            <consortium name="The Broad Institute Genome Sequencing Center for Infectious Disease"/>
            <person name="Wu L."/>
            <person name="Ma J."/>
        </authorList>
    </citation>
    <scope>NUCLEOTIDE SEQUENCE [LARGE SCALE GENOMIC DNA]</scope>
    <source>
        <strain evidence="5">JCM 30774</strain>
    </source>
</reference>
<keyword evidence="5" id="KW-1185">Reference proteome</keyword>
<evidence type="ECO:0000256" key="1">
    <source>
        <dbReference type="ARBA" id="ARBA00005523"/>
    </source>
</evidence>
<gene>
    <name evidence="4" type="ORF">ACFQ45_14280</name>
</gene>
<keyword evidence="2 3" id="KW-0732">Signal</keyword>
<dbReference type="Gene3D" id="1.20.120.10">
    <property type="entry name" value="Cytochrome c/b562"/>
    <property type="match status" value="1"/>
</dbReference>
<comment type="caution">
    <text evidence="4">The sequence shown here is derived from an EMBL/GenBank/DDBJ whole genome shotgun (WGS) entry which is preliminary data.</text>
</comment>
<evidence type="ECO:0000256" key="3">
    <source>
        <dbReference type="SAM" id="SignalP"/>
    </source>
</evidence>
<proteinExistence type="inferred from homology"/>
<dbReference type="InterPro" id="IPR009155">
    <property type="entry name" value="Cyt_b562"/>
</dbReference>
<comment type="similarity">
    <text evidence="1">Belongs to the cytochrome b562 family.</text>
</comment>
<feature type="signal peptide" evidence="3">
    <location>
        <begin position="1"/>
        <end position="23"/>
    </location>
</feature>
<evidence type="ECO:0000256" key="2">
    <source>
        <dbReference type="ARBA" id="ARBA00022729"/>
    </source>
</evidence>
<accession>A0ABW4B7D3</accession>
<dbReference type="InterPro" id="IPR010980">
    <property type="entry name" value="Cyt_c/b562"/>
</dbReference>
<dbReference type="Pfam" id="PF07361">
    <property type="entry name" value="Cytochrom_B562"/>
    <property type="match status" value="1"/>
</dbReference>
<dbReference type="EMBL" id="JBHTMN010000016">
    <property type="protein sequence ID" value="MFD1384535.1"/>
    <property type="molecule type" value="Genomic_DNA"/>
</dbReference>
<evidence type="ECO:0000313" key="5">
    <source>
        <dbReference type="Proteomes" id="UP001597059"/>
    </source>
</evidence>
<evidence type="ECO:0000313" key="4">
    <source>
        <dbReference type="EMBL" id="MFD1384535.1"/>
    </source>
</evidence>
<dbReference type="RefSeq" id="WP_377368851.1">
    <property type="nucleotide sequence ID" value="NZ_JBHTMN010000016.1"/>
</dbReference>
<dbReference type="Proteomes" id="UP001597059">
    <property type="component" value="Unassembled WGS sequence"/>
</dbReference>